<evidence type="ECO:0008006" key="3">
    <source>
        <dbReference type="Google" id="ProtNLM"/>
    </source>
</evidence>
<protein>
    <recommendedName>
        <fullName evidence="3">Apea-like HEPN domain-containing protein</fullName>
    </recommendedName>
</protein>
<gene>
    <name evidence="1" type="ORF">O0235_11515</name>
</gene>
<evidence type="ECO:0000313" key="2">
    <source>
        <dbReference type="Proteomes" id="UP001212803"/>
    </source>
</evidence>
<name>A0ABY7M4V6_9CHLR</name>
<keyword evidence="2" id="KW-1185">Reference proteome</keyword>
<evidence type="ECO:0000313" key="1">
    <source>
        <dbReference type="EMBL" id="WBL35400.1"/>
    </source>
</evidence>
<dbReference type="RefSeq" id="WP_270055927.1">
    <property type="nucleotide sequence ID" value="NZ_CP115149.1"/>
</dbReference>
<proteinExistence type="predicted"/>
<dbReference type="Proteomes" id="UP001212803">
    <property type="component" value="Chromosome"/>
</dbReference>
<dbReference type="EMBL" id="CP115149">
    <property type="protein sequence ID" value="WBL35400.1"/>
    <property type="molecule type" value="Genomic_DNA"/>
</dbReference>
<sequence length="211" mass="22061">MKMSTPFWLYWLDIALAHMQEALRCRGDAARVQAAGGQYGEALIGETRASMVAAVASAACIESFAKTVAIRAGGDSAFRGKAARAVLDVLTTAFAIERAVLEKRLRQLFDDRNSAIHSGETSSASAPHPLGVETGRANAYFTVERAAGAIGLAADLLEECVARAVGGDEPSPAAGLMRARASDVDVRVAQIRECVLQIQGRAGVTGGADSQ</sequence>
<accession>A0ABY7M4V6</accession>
<reference evidence="1 2" key="1">
    <citation type="journal article" date="2023" name="ISME J.">
        <title>Thermophilic Dehalococcoidia with unusual traits shed light on an unexpected past.</title>
        <authorList>
            <person name="Palmer M."/>
            <person name="Covington J.K."/>
            <person name="Zhou E.M."/>
            <person name="Thomas S.C."/>
            <person name="Habib N."/>
            <person name="Seymour C.O."/>
            <person name="Lai D."/>
            <person name="Johnston J."/>
            <person name="Hashimi A."/>
            <person name="Jiao J.Y."/>
            <person name="Muok A.R."/>
            <person name="Liu L."/>
            <person name="Xian W.D."/>
            <person name="Zhi X.Y."/>
            <person name="Li M.M."/>
            <person name="Silva L.P."/>
            <person name="Bowen B.P."/>
            <person name="Louie K."/>
            <person name="Briegel A."/>
            <person name="Pett-Ridge J."/>
            <person name="Weber P.K."/>
            <person name="Tocheva E.I."/>
            <person name="Woyke T."/>
            <person name="Northen T.R."/>
            <person name="Mayali X."/>
            <person name="Li W.J."/>
            <person name="Hedlund B.P."/>
        </authorList>
    </citation>
    <scope>NUCLEOTIDE SEQUENCE [LARGE SCALE GENOMIC DNA]</scope>
    <source>
        <strain evidence="1 2">YIM 72310</strain>
    </source>
</reference>
<organism evidence="1 2">
    <name type="scientific">Tepidiforma flava</name>
    <dbReference type="NCBI Taxonomy" id="3004094"/>
    <lineage>
        <taxon>Bacteria</taxon>
        <taxon>Bacillati</taxon>
        <taxon>Chloroflexota</taxon>
        <taxon>Tepidiformia</taxon>
        <taxon>Tepidiformales</taxon>
        <taxon>Tepidiformaceae</taxon>
        <taxon>Tepidiforma</taxon>
    </lineage>
</organism>